<evidence type="ECO:0000256" key="2">
    <source>
        <dbReference type="ARBA" id="ARBA00023163"/>
    </source>
</evidence>
<dbReference type="EMBL" id="ABEU02000019">
    <property type="protein sequence ID" value="PNR34047.1"/>
    <property type="molecule type" value="Genomic_DNA"/>
</dbReference>
<feature type="domain" description="NET" evidence="4">
    <location>
        <begin position="49"/>
        <end position="130"/>
    </location>
</feature>
<evidence type="ECO:0000313" key="5">
    <source>
        <dbReference type="EMBL" id="PNR34047.1"/>
    </source>
</evidence>
<dbReference type="PANTHER" id="PTHR45926">
    <property type="entry name" value="OSJNBA0053K19.4 PROTEIN"/>
    <property type="match status" value="1"/>
</dbReference>
<name>A0A2K1IXP6_PHYPA</name>
<dbReference type="InterPro" id="IPR027353">
    <property type="entry name" value="NET_dom"/>
</dbReference>
<organism evidence="5">
    <name type="scientific">Physcomitrium patens</name>
    <name type="common">Spreading-leaved earth moss</name>
    <name type="synonym">Physcomitrella patens</name>
    <dbReference type="NCBI Taxonomy" id="3218"/>
    <lineage>
        <taxon>Eukaryota</taxon>
        <taxon>Viridiplantae</taxon>
        <taxon>Streptophyta</taxon>
        <taxon>Embryophyta</taxon>
        <taxon>Bryophyta</taxon>
        <taxon>Bryophytina</taxon>
        <taxon>Bryopsida</taxon>
        <taxon>Funariidae</taxon>
        <taxon>Funariales</taxon>
        <taxon>Funariaceae</taxon>
        <taxon>Physcomitrium</taxon>
    </lineage>
</organism>
<dbReference type="STRING" id="3218.A0A2K1IXP6"/>
<evidence type="ECO:0000259" key="4">
    <source>
        <dbReference type="PROSITE" id="PS51525"/>
    </source>
</evidence>
<sequence>MQRAQIFGVLADGKKACRGNQKSTAERKIKGKSGIGLKDRDKDGDTLNKKHQQMLVRSMSIEEKRHLGQSLGKLPPDNLSRVIQIVSQRNPSFNIHSDEIEVDIDAQDPATLWRLQHYVQAVLRGFGAWQATPRYQPSKRSGGSVQN</sequence>
<dbReference type="PROSITE" id="PS51525">
    <property type="entry name" value="NET"/>
    <property type="match status" value="1"/>
</dbReference>
<dbReference type="InterPro" id="IPR038336">
    <property type="entry name" value="NET_sf"/>
</dbReference>
<dbReference type="Gramene" id="Pp3c19_8020V3.1">
    <property type="protein sequence ID" value="Pp3c19_8020V3.1"/>
    <property type="gene ID" value="Pp3c19_8020"/>
</dbReference>
<reference evidence="5 7" key="2">
    <citation type="journal article" date="2018" name="Plant J.">
        <title>The Physcomitrella patens chromosome-scale assembly reveals moss genome structure and evolution.</title>
        <authorList>
            <person name="Lang D."/>
            <person name="Ullrich K.K."/>
            <person name="Murat F."/>
            <person name="Fuchs J."/>
            <person name="Jenkins J."/>
            <person name="Haas F.B."/>
            <person name="Piednoel M."/>
            <person name="Gundlach H."/>
            <person name="Van Bel M."/>
            <person name="Meyberg R."/>
            <person name="Vives C."/>
            <person name="Morata J."/>
            <person name="Symeonidi A."/>
            <person name="Hiss M."/>
            <person name="Muchero W."/>
            <person name="Kamisugi Y."/>
            <person name="Saleh O."/>
            <person name="Blanc G."/>
            <person name="Decker E.L."/>
            <person name="van Gessel N."/>
            <person name="Grimwood J."/>
            <person name="Hayes R.D."/>
            <person name="Graham S.W."/>
            <person name="Gunter L.E."/>
            <person name="McDaniel S.F."/>
            <person name="Hoernstein S.N.W."/>
            <person name="Larsson A."/>
            <person name="Li F.W."/>
            <person name="Perroud P.F."/>
            <person name="Phillips J."/>
            <person name="Ranjan P."/>
            <person name="Rokshar D.S."/>
            <person name="Rothfels C.J."/>
            <person name="Schneider L."/>
            <person name="Shu S."/>
            <person name="Stevenson D.W."/>
            <person name="Thummler F."/>
            <person name="Tillich M."/>
            <person name="Villarreal Aguilar J.C."/>
            <person name="Widiez T."/>
            <person name="Wong G.K."/>
            <person name="Wymore A."/>
            <person name="Zhang Y."/>
            <person name="Zimmer A.D."/>
            <person name="Quatrano R.S."/>
            <person name="Mayer K.F.X."/>
            <person name="Goodstein D."/>
            <person name="Casacuberta J.M."/>
            <person name="Vandepoele K."/>
            <person name="Reski R."/>
            <person name="Cuming A.C."/>
            <person name="Tuskan G.A."/>
            <person name="Maumus F."/>
            <person name="Salse J."/>
            <person name="Schmutz J."/>
            <person name="Rensing S.A."/>
        </authorList>
    </citation>
    <scope>NUCLEOTIDE SEQUENCE [LARGE SCALE GENOMIC DNA]</scope>
    <source>
        <strain evidence="6 7">cv. Gransden 2004</strain>
    </source>
</reference>
<dbReference type="PaxDb" id="3218-PP1S234_105V6.1"/>
<dbReference type="Pfam" id="PF17035">
    <property type="entry name" value="BET"/>
    <property type="match status" value="1"/>
</dbReference>
<evidence type="ECO:0000256" key="1">
    <source>
        <dbReference type="ARBA" id="ARBA00023015"/>
    </source>
</evidence>
<dbReference type="InParanoid" id="A0A2K1IXP6"/>
<gene>
    <name evidence="5" type="ORF">PHYPA_023863</name>
</gene>
<dbReference type="Proteomes" id="UP000006727">
    <property type="component" value="Chromosome 19"/>
</dbReference>
<reference evidence="5 7" key="1">
    <citation type="journal article" date="2008" name="Science">
        <title>The Physcomitrella genome reveals evolutionary insights into the conquest of land by plants.</title>
        <authorList>
            <person name="Rensing S."/>
            <person name="Lang D."/>
            <person name="Zimmer A."/>
            <person name="Terry A."/>
            <person name="Salamov A."/>
            <person name="Shapiro H."/>
            <person name="Nishiyama T."/>
            <person name="Perroud P.-F."/>
            <person name="Lindquist E."/>
            <person name="Kamisugi Y."/>
            <person name="Tanahashi T."/>
            <person name="Sakakibara K."/>
            <person name="Fujita T."/>
            <person name="Oishi K."/>
            <person name="Shin-I T."/>
            <person name="Kuroki Y."/>
            <person name="Toyoda A."/>
            <person name="Suzuki Y."/>
            <person name="Hashimoto A."/>
            <person name="Yamaguchi K."/>
            <person name="Sugano A."/>
            <person name="Kohara Y."/>
            <person name="Fujiyama A."/>
            <person name="Anterola A."/>
            <person name="Aoki S."/>
            <person name="Ashton N."/>
            <person name="Barbazuk W.B."/>
            <person name="Barker E."/>
            <person name="Bennetzen J."/>
            <person name="Bezanilla M."/>
            <person name="Blankenship R."/>
            <person name="Cho S.H."/>
            <person name="Dutcher S."/>
            <person name="Estelle M."/>
            <person name="Fawcett J.A."/>
            <person name="Gundlach H."/>
            <person name="Hanada K."/>
            <person name="Heyl A."/>
            <person name="Hicks K.A."/>
            <person name="Hugh J."/>
            <person name="Lohr M."/>
            <person name="Mayer K."/>
            <person name="Melkozernov A."/>
            <person name="Murata T."/>
            <person name="Nelson D."/>
            <person name="Pils B."/>
            <person name="Prigge M."/>
            <person name="Reiss B."/>
            <person name="Renner T."/>
            <person name="Rombauts S."/>
            <person name="Rushton P."/>
            <person name="Sanderfoot A."/>
            <person name="Schween G."/>
            <person name="Shiu S.-H."/>
            <person name="Stueber K."/>
            <person name="Theodoulou F.L."/>
            <person name="Tu H."/>
            <person name="Van de Peer Y."/>
            <person name="Verrier P.J."/>
            <person name="Waters E."/>
            <person name="Wood A."/>
            <person name="Yang L."/>
            <person name="Cove D."/>
            <person name="Cuming A."/>
            <person name="Hasebe M."/>
            <person name="Lucas S."/>
            <person name="Mishler D.B."/>
            <person name="Reski R."/>
            <person name="Grigoriev I."/>
            <person name="Quatrano R.S."/>
            <person name="Boore J.L."/>
        </authorList>
    </citation>
    <scope>NUCLEOTIDE SEQUENCE [LARGE SCALE GENOMIC DNA]</scope>
    <source>
        <strain evidence="6 7">cv. Gransden 2004</strain>
    </source>
</reference>
<evidence type="ECO:0000313" key="7">
    <source>
        <dbReference type="Proteomes" id="UP000006727"/>
    </source>
</evidence>
<dbReference type="AlphaFoldDB" id="A0A2K1IXP6"/>
<evidence type="ECO:0000313" key="6">
    <source>
        <dbReference type="EnsemblPlants" id="Pp3c19_8020V3.1"/>
    </source>
</evidence>
<dbReference type="Gene3D" id="1.20.1270.220">
    <property type="match status" value="1"/>
</dbReference>
<evidence type="ECO:0000256" key="3">
    <source>
        <dbReference type="SAM" id="MobiDB-lite"/>
    </source>
</evidence>
<keyword evidence="2" id="KW-0804">Transcription</keyword>
<protein>
    <recommendedName>
        <fullName evidence="4">NET domain-containing protein</fullName>
    </recommendedName>
</protein>
<reference evidence="6" key="3">
    <citation type="submission" date="2020-12" db="UniProtKB">
        <authorList>
            <consortium name="EnsemblPlants"/>
        </authorList>
    </citation>
    <scope>IDENTIFICATION</scope>
</reference>
<feature type="compositionally biased region" description="Basic and acidic residues" evidence="3">
    <location>
        <begin position="37"/>
        <end position="48"/>
    </location>
</feature>
<keyword evidence="7" id="KW-1185">Reference proteome</keyword>
<dbReference type="EnsemblPlants" id="Pp3c19_8020V3.1">
    <property type="protein sequence ID" value="Pp3c19_8020V3.1"/>
    <property type="gene ID" value="Pp3c19_8020"/>
</dbReference>
<accession>A0A2K1IXP6</accession>
<keyword evidence="1" id="KW-0805">Transcription regulation</keyword>
<proteinExistence type="predicted"/>
<feature type="region of interest" description="Disordered" evidence="3">
    <location>
        <begin position="18"/>
        <end position="48"/>
    </location>
</feature>